<organism evidence="3 4">
    <name type="scientific">Halopenitus persicus</name>
    <dbReference type="NCBI Taxonomy" id="1048396"/>
    <lineage>
        <taxon>Archaea</taxon>
        <taxon>Methanobacteriati</taxon>
        <taxon>Methanobacteriota</taxon>
        <taxon>Stenosarchaea group</taxon>
        <taxon>Halobacteria</taxon>
        <taxon>Halobacteriales</taxon>
        <taxon>Haloferacaceae</taxon>
        <taxon>Halopenitus</taxon>
    </lineage>
</organism>
<feature type="compositionally biased region" description="Basic and acidic residues" evidence="1">
    <location>
        <begin position="141"/>
        <end position="158"/>
    </location>
</feature>
<name>A0A1H3ID11_9EURY</name>
<dbReference type="InterPro" id="IPR058367">
    <property type="entry name" value="DUF8054"/>
</dbReference>
<dbReference type="Pfam" id="PF26239">
    <property type="entry name" value="DUF8054"/>
    <property type="match status" value="1"/>
</dbReference>
<feature type="domain" description="DUF8054" evidence="2">
    <location>
        <begin position="18"/>
        <end position="191"/>
    </location>
</feature>
<protein>
    <recommendedName>
        <fullName evidence="2">DUF8054 domain-containing protein</fullName>
    </recommendedName>
</protein>
<accession>A0A1H3ID11</accession>
<proteinExistence type="predicted"/>
<dbReference type="AlphaFoldDB" id="A0A1H3ID11"/>
<dbReference type="RefSeq" id="WP_049817643.1">
    <property type="nucleotide sequence ID" value="NZ_FNPC01000004.1"/>
</dbReference>
<dbReference type="Proteomes" id="UP000199079">
    <property type="component" value="Unassembled WGS sequence"/>
</dbReference>
<keyword evidence="4" id="KW-1185">Reference proteome</keyword>
<reference evidence="4" key="1">
    <citation type="submission" date="2016-10" db="EMBL/GenBank/DDBJ databases">
        <authorList>
            <person name="Varghese N."/>
            <person name="Submissions S."/>
        </authorList>
    </citation>
    <scope>NUCLEOTIDE SEQUENCE [LARGE SCALE GENOMIC DNA]</scope>
    <source>
        <strain evidence="4">DC30,IBRC 10041,KCTC 4046</strain>
    </source>
</reference>
<sequence>MTGDAGRDPALADAPLPVPRGDLRRSRVVTDPAVVLRSVLEARLDGYLTLVPQETLLLGGDARAVVTFDGGVPTVAYNTRTERGGTAALSDVALTGPYRIEVYELPSDALDPIHGTADLAVPPGAPARELADDDDLAARTRERAPDDRPAGGDPREEPSGVEAFLADDDRIAEIREQARAEAADRAAEWGLGDLEADPAGFEADPDDHGAKTGTEDPIDAPDSRKP</sequence>
<gene>
    <name evidence="3" type="ORF">SAMN05216564_10478</name>
</gene>
<dbReference type="OrthoDB" id="267121at2157"/>
<feature type="region of interest" description="Disordered" evidence="1">
    <location>
        <begin position="1"/>
        <end position="23"/>
    </location>
</feature>
<feature type="compositionally biased region" description="Basic and acidic residues" evidence="1">
    <location>
        <begin position="167"/>
        <end position="187"/>
    </location>
</feature>
<feature type="region of interest" description="Disordered" evidence="1">
    <location>
        <begin position="141"/>
        <end position="226"/>
    </location>
</feature>
<evidence type="ECO:0000313" key="3">
    <source>
        <dbReference type="EMBL" id="SDY25591.1"/>
    </source>
</evidence>
<evidence type="ECO:0000259" key="2">
    <source>
        <dbReference type="Pfam" id="PF26239"/>
    </source>
</evidence>
<evidence type="ECO:0000256" key="1">
    <source>
        <dbReference type="SAM" id="MobiDB-lite"/>
    </source>
</evidence>
<feature type="compositionally biased region" description="Low complexity" evidence="1">
    <location>
        <begin position="1"/>
        <end position="15"/>
    </location>
</feature>
<evidence type="ECO:0000313" key="4">
    <source>
        <dbReference type="Proteomes" id="UP000199079"/>
    </source>
</evidence>
<dbReference type="EMBL" id="FNPC01000004">
    <property type="protein sequence ID" value="SDY25591.1"/>
    <property type="molecule type" value="Genomic_DNA"/>
</dbReference>